<keyword evidence="3" id="KW-0998">Cell outer membrane</keyword>
<evidence type="ECO:0000256" key="3">
    <source>
        <dbReference type="ARBA" id="ARBA00023237"/>
    </source>
</evidence>
<keyword evidence="2 5" id="KW-0472">Membrane</keyword>
<name>A0A9D1GDY7_9BACT</name>
<dbReference type="Gene3D" id="1.25.40.10">
    <property type="entry name" value="Tetratricopeptide repeat domain"/>
    <property type="match status" value="1"/>
</dbReference>
<dbReference type="InterPro" id="IPR011042">
    <property type="entry name" value="6-blade_b-propeller_TolB-like"/>
</dbReference>
<dbReference type="AlphaFoldDB" id="A0A9D1GDY7"/>
<dbReference type="InterPro" id="IPR050330">
    <property type="entry name" value="Bact_OuterMem_StrucFunc"/>
</dbReference>
<dbReference type="GO" id="GO:0009279">
    <property type="term" value="C:cell outer membrane"/>
    <property type="evidence" value="ECO:0007669"/>
    <property type="project" value="UniProtKB-SubCell"/>
</dbReference>
<dbReference type="PANTHER" id="PTHR30329:SF21">
    <property type="entry name" value="LIPOPROTEIN YIAD-RELATED"/>
    <property type="match status" value="1"/>
</dbReference>
<comment type="caution">
    <text evidence="7">The sequence shown here is derived from an EMBL/GenBank/DDBJ whole genome shotgun (WGS) entry which is preliminary data.</text>
</comment>
<accession>A0A9D1GDY7</accession>
<evidence type="ECO:0000256" key="4">
    <source>
        <dbReference type="PROSITE-ProRule" id="PRU00339"/>
    </source>
</evidence>
<evidence type="ECO:0000313" key="8">
    <source>
        <dbReference type="Proteomes" id="UP000886722"/>
    </source>
</evidence>
<dbReference type="CDD" id="cd07185">
    <property type="entry name" value="OmpA_C-like"/>
    <property type="match status" value="1"/>
</dbReference>
<dbReference type="SUPFAM" id="SSF103088">
    <property type="entry name" value="OmpA-like"/>
    <property type="match status" value="1"/>
</dbReference>
<dbReference type="SUPFAM" id="SSF82171">
    <property type="entry name" value="DPP6 N-terminal domain-like"/>
    <property type="match status" value="1"/>
</dbReference>
<evidence type="ECO:0000256" key="1">
    <source>
        <dbReference type="ARBA" id="ARBA00004442"/>
    </source>
</evidence>
<dbReference type="Gene3D" id="2.60.40.1120">
    <property type="entry name" value="Carboxypeptidase-like, regulatory domain"/>
    <property type="match status" value="1"/>
</dbReference>
<evidence type="ECO:0000256" key="2">
    <source>
        <dbReference type="ARBA" id="ARBA00023136"/>
    </source>
</evidence>
<dbReference type="Gene3D" id="3.30.1330.60">
    <property type="entry name" value="OmpA-like domain"/>
    <property type="match status" value="1"/>
</dbReference>
<sequence length="655" mass="73630">MRHYLPLIFSIGLLSLLYGCGAKLSTAHAQYERGEYFAAATTYRKVYNKTPAKERARRGQIAFRIGECYRRLNAAPRSAAGYQNAVRYHYPDSMALFYLARAQQMQGKYKDASKNYKAFLELKPGDRMSENGIRGCNAAANWKASPTRYVVKRANLFNSRRSECAPMFLGSDNDILYFCSTNDKASGDKKNDITGLKNNDIFFSKKDEKGAWQRPELAEGGVNTEHDEGIISFSPDGNTMYLTRARHEEGINTSVEICTSSRNDAQWSAPQLFQITGDTLSSYAHPAVSPDGKYLYFVSDMPGGYGGKDIWRIDLTERGSGVENLGVQINTPGDEMFPYIKSDSTLYFASDGHPGMGGLDLFKATMNEFGVWKIENLGYPINSPGDDFGITFETGREAGFFSSNRNDARGYDHLYSFELPLIEVWITGLVMDQDEEPIPNAIIRIVGKDGSNQKAYSREDGSYKFRLDLGIDYVMMAGCKGFLNSRGEFTSDAEERNETYGLDFILAAINKPVIVENVFYEFDRADVTPESAAALNEIIQMLEDNPNVSIELGAHTDMKGNDDYNLRLSERRAKAVVDYLIQHGVAADRLTPKGYGESLPRTITRKQAREYPMFKEGDVLTEEYILALPPEQQEIANALNRRTEFRVLDTNYRLM</sequence>
<gene>
    <name evidence="7" type="ORF">IAD06_01820</name>
</gene>
<dbReference type="Proteomes" id="UP000886722">
    <property type="component" value="Unassembled WGS sequence"/>
</dbReference>
<dbReference type="InterPro" id="IPR011990">
    <property type="entry name" value="TPR-like_helical_dom_sf"/>
</dbReference>
<reference evidence="7" key="1">
    <citation type="submission" date="2020-10" db="EMBL/GenBank/DDBJ databases">
        <authorList>
            <person name="Gilroy R."/>
        </authorList>
    </citation>
    <scope>NUCLEOTIDE SEQUENCE</scope>
    <source>
        <strain evidence="7">21143</strain>
    </source>
</reference>
<dbReference type="InterPro" id="IPR006664">
    <property type="entry name" value="OMP_bac"/>
</dbReference>
<dbReference type="InterPro" id="IPR008969">
    <property type="entry name" value="CarboxyPept-like_regulatory"/>
</dbReference>
<protein>
    <submittedName>
        <fullName evidence="7">OmpA family protein</fullName>
    </submittedName>
</protein>
<dbReference type="EMBL" id="DVKT01000011">
    <property type="protein sequence ID" value="HIT38767.1"/>
    <property type="molecule type" value="Genomic_DNA"/>
</dbReference>
<dbReference type="Gene3D" id="2.120.10.30">
    <property type="entry name" value="TolB, C-terminal domain"/>
    <property type="match status" value="1"/>
</dbReference>
<dbReference type="InterPro" id="IPR036737">
    <property type="entry name" value="OmpA-like_sf"/>
</dbReference>
<dbReference type="PRINTS" id="PR01021">
    <property type="entry name" value="OMPADOMAIN"/>
</dbReference>
<feature type="repeat" description="TPR" evidence="4">
    <location>
        <begin position="93"/>
        <end position="126"/>
    </location>
</feature>
<evidence type="ECO:0000256" key="5">
    <source>
        <dbReference type="PROSITE-ProRule" id="PRU00473"/>
    </source>
</evidence>
<dbReference type="PROSITE" id="PS50005">
    <property type="entry name" value="TPR"/>
    <property type="match status" value="1"/>
</dbReference>
<dbReference type="Pfam" id="PF07676">
    <property type="entry name" value="PD40"/>
    <property type="match status" value="3"/>
</dbReference>
<evidence type="ECO:0000259" key="6">
    <source>
        <dbReference type="PROSITE" id="PS51123"/>
    </source>
</evidence>
<dbReference type="PANTHER" id="PTHR30329">
    <property type="entry name" value="STATOR ELEMENT OF FLAGELLAR MOTOR COMPLEX"/>
    <property type="match status" value="1"/>
</dbReference>
<keyword evidence="4" id="KW-0802">TPR repeat</keyword>
<dbReference type="InterPro" id="IPR019734">
    <property type="entry name" value="TPR_rpt"/>
</dbReference>
<comment type="subcellular location">
    <subcellularLocation>
        <location evidence="1">Cell outer membrane</location>
    </subcellularLocation>
</comment>
<dbReference type="SUPFAM" id="SSF48452">
    <property type="entry name" value="TPR-like"/>
    <property type="match status" value="1"/>
</dbReference>
<dbReference type="Pfam" id="PF00691">
    <property type="entry name" value="OmpA"/>
    <property type="match status" value="1"/>
</dbReference>
<feature type="domain" description="OmpA-like" evidence="6">
    <location>
        <begin position="507"/>
        <end position="651"/>
    </location>
</feature>
<dbReference type="SUPFAM" id="SSF49464">
    <property type="entry name" value="Carboxypeptidase regulatory domain-like"/>
    <property type="match status" value="1"/>
</dbReference>
<dbReference type="InterPro" id="IPR011659">
    <property type="entry name" value="WD40"/>
</dbReference>
<evidence type="ECO:0000313" key="7">
    <source>
        <dbReference type="EMBL" id="HIT38767.1"/>
    </source>
</evidence>
<dbReference type="PROSITE" id="PS51257">
    <property type="entry name" value="PROKAR_LIPOPROTEIN"/>
    <property type="match status" value="1"/>
</dbReference>
<organism evidence="7 8">
    <name type="scientific">Candidatus Caccoplasma intestinavium</name>
    <dbReference type="NCBI Taxonomy" id="2840716"/>
    <lineage>
        <taxon>Bacteria</taxon>
        <taxon>Pseudomonadati</taxon>
        <taxon>Bacteroidota</taxon>
        <taxon>Bacteroidia</taxon>
        <taxon>Bacteroidales</taxon>
        <taxon>Bacteroidaceae</taxon>
        <taxon>Bacteroidaceae incertae sedis</taxon>
        <taxon>Candidatus Caccoplasma</taxon>
    </lineage>
</organism>
<reference evidence="7" key="2">
    <citation type="journal article" date="2021" name="PeerJ">
        <title>Extensive microbial diversity within the chicken gut microbiome revealed by metagenomics and culture.</title>
        <authorList>
            <person name="Gilroy R."/>
            <person name="Ravi A."/>
            <person name="Getino M."/>
            <person name="Pursley I."/>
            <person name="Horton D.L."/>
            <person name="Alikhan N.F."/>
            <person name="Baker D."/>
            <person name="Gharbi K."/>
            <person name="Hall N."/>
            <person name="Watson M."/>
            <person name="Adriaenssens E.M."/>
            <person name="Foster-Nyarko E."/>
            <person name="Jarju S."/>
            <person name="Secka A."/>
            <person name="Antonio M."/>
            <person name="Oren A."/>
            <person name="Chaudhuri R.R."/>
            <person name="La Ragione R."/>
            <person name="Hildebrand F."/>
            <person name="Pallen M.J."/>
        </authorList>
    </citation>
    <scope>NUCLEOTIDE SEQUENCE</scope>
    <source>
        <strain evidence="7">21143</strain>
    </source>
</reference>
<proteinExistence type="predicted"/>
<dbReference type="InterPro" id="IPR006665">
    <property type="entry name" value="OmpA-like"/>
</dbReference>
<dbReference type="PROSITE" id="PS51123">
    <property type="entry name" value="OMPA_2"/>
    <property type="match status" value="1"/>
</dbReference>